<keyword evidence="2" id="KW-1133">Transmembrane helix</keyword>
<dbReference type="AlphaFoldDB" id="A0A1D6FC34"/>
<evidence type="ECO:0000313" key="4">
    <source>
        <dbReference type="EMBL" id="AQK89610.1"/>
    </source>
</evidence>
<protein>
    <submittedName>
        <fullName evidence="4">Alpha/beta-Hydrolases superfamily protein</fullName>
    </submittedName>
</protein>
<dbReference type="GO" id="GO:0006629">
    <property type="term" value="P:lipid metabolic process"/>
    <property type="evidence" value="ECO:0007669"/>
    <property type="project" value="InterPro"/>
</dbReference>
<dbReference type="EMBL" id="CM000784">
    <property type="protein sequence ID" value="AQK89610.1"/>
    <property type="molecule type" value="Genomic_DNA"/>
</dbReference>
<proteinExistence type="predicted"/>
<dbReference type="InterPro" id="IPR029058">
    <property type="entry name" value="AB_hydrolase_fold"/>
</dbReference>
<reference evidence="4" key="1">
    <citation type="submission" date="2015-12" db="EMBL/GenBank/DDBJ databases">
        <title>Update maize B73 reference genome by single molecule sequencing technologies.</title>
        <authorList>
            <consortium name="Maize Genome Sequencing Project"/>
            <person name="Ware D."/>
        </authorList>
    </citation>
    <scope>NUCLEOTIDE SEQUENCE</scope>
    <source>
        <tissue evidence="4">Seedling</tissue>
    </source>
</reference>
<name>A0A1D6FC34_MAIZE</name>
<dbReference type="GO" id="GO:0008970">
    <property type="term" value="F:phospholipase A1 activity"/>
    <property type="evidence" value="ECO:0007669"/>
    <property type="project" value="InterPro"/>
</dbReference>
<keyword evidence="2" id="KW-0472">Membrane</keyword>
<accession>A0A1D6FC34</accession>
<dbReference type="InterPro" id="IPR043367">
    <property type="entry name" value="PLIP1/2/3"/>
</dbReference>
<evidence type="ECO:0000259" key="3">
    <source>
        <dbReference type="Pfam" id="PF01764"/>
    </source>
</evidence>
<organism evidence="4">
    <name type="scientific">Zea mays</name>
    <name type="common">Maize</name>
    <dbReference type="NCBI Taxonomy" id="4577"/>
    <lineage>
        <taxon>Eukaryota</taxon>
        <taxon>Viridiplantae</taxon>
        <taxon>Streptophyta</taxon>
        <taxon>Embryophyta</taxon>
        <taxon>Tracheophyta</taxon>
        <taxon>Spermatophyta</taxon>
        <taxon>Magnoliopsida</taxon>
        <taxon>Liliopsida</taxon>
        <taxon>Poales</taxon>
        <taxon>Poaceae</taxon>
        <taxon>PACMAD clade</taxon>
        <taxon>Panicoideae</taxon>
        <taxon>Andropogonodae</taxon>
        <taxon>Andropogoneae</taxon>
        <taxon>Tripsacinae</taxon>
        <taxon>Zea</taxon>
    </lineage>
</organism>
<dbReference type="InterPro" id="IPR002921">
    <property type="entry name" value="Fungal_lipase-type"/>
</dbReference>
<gene>
    <name evidence="4" type="ORF">ZEAMMB73_Zm00001d008340</name>
</gene>
<feature type="transmembrane region" description="Helical" evidence="2">
    <location>
        <begin position="29"/>
        <end position="47"/>
    </location>
</feature>
<evidence type="ECO:0000256" key="2">
    <source>
        <dbReference type="SAM" id="Phobius"/>
    </source>
</evidence>
<keyword evidence="4" id="KW-0378">Hydrolase</keyword>
<feature type="region of interest" description="Disordered" evidence="1">
    <location>
        <begin position="50"/>
        <end position="83"/>
    </location>
</feature>
<sequence>MYHQMLPYVKAHLKSWGKSARLRFTGHSLGGSLALLVNLMLLVRGAARGPRGRRQRGCQARASLAGGAAARGAARSRRAPGRH</sequence>
<feature type="compositionally biased region" description="Basic residues" evidence="1">
    <location>
        <begin position="74"/>
        <end position="83"/>
    </location>
</feature>
<dbReference type="PANTHER" id="PTHR46483">
    <property type="entry name" value="PHOSPHOLIPASE A1 PLIP2, CHLOROPLASTIC"/>
    <property type="match status" value="1"/>
</dbReference>
<feature type="domain" description="Fungal lipase-type" evidence="3">
    <location>
        <begin position="2"/>
        <end position="48"/>
    </location>
</feature>
<dbReference type="SUPFAM" id="SSF53474">
    <property type="entry name" value="alpha/beta-Hydrolases"/>
    <property type="match status" value="1"/>
</dbReference>
<dbReference type="PANTHER" id="PTHR46483:SF4">
    <property type="entry name" value="PHOSPHOLIPASE A1 PLIP2, CHLOROPLASTIC"/>
    <property type="match status" value="1"/>
</dbReference>
<keyword evidence="2" id="KW-0812">Transmembrane</keyword>
<feature type="compositionally biased region" description="Low complexity" evidence="1">
    <location>
        <begin position="57"/>
        <end position="73"/>
    </location>
</feature>
<dbReference type="Pfam" id="PF01764">
    <property type="entry name" value="Lipase_3"/>
    <property type="match status" value="1"/>
</dbReference>
<dbReference type="Gene3D" id="3.40.50.1820">
    <property type="entry name" value="alpha/beta hydrolase"/>
    <property type="match status" value="1"/>
</dbReference>
<evidence type="ECO:0000256" key="1">
    <source>
        <dbReference type="SAM" id="MobiDB-lite"/>
    </source>
</evidence>